<organism evidence="1 2">
    <name type="scientific">Phlebia brevispora</name>
    <dbReference type="NCBI Taxonomy" id="194682"/>
    <lineage>
        <taxon>Eukaryota</taxon>
        <taxon>Fungi</taxon>
        <taxon>Dikarya</taxon>
        <taxon>Basidiomycota</taxon>
        <taxon>Agaricomycotina</taxon>
        <taxon>Agaricomycetes</taxon>
        <taxon>Polyporales</taxon>
        <taxon>Meruliaceae</taxon>
        <taxon>Phlebia</taxon>
    </lineage>
</organism>
<keyword evidence="2" id="KW-1185">Reference proteome</keyword>
<reference evidence="1" key="1">
    <citation type="submission" date="2022-07" db="EMBL/GenBank/DDBJ databases">
        <title>Genome Sequence of Phlebia brevispora.</title>
        <authorList>
            <person name="Buettner E."/>
        </authorList>
    </citation>
    <scope>NUCLEOTIDE SEQUENCE</scope>
    <source>
        <strain evidence="1">MPL23</strain>
    </source>
</reference>
<evidence type="ECO:0000313" key="2">
    <source>
        <dbReference type="Proteomes" id="UP001148662"/>
    </source>
</evidence>
<gene>
    <name evidence="1" type="ORF">NM688_g2861</name>
</gene>
<proteinExistence type="predicted"/>
<sequence>MKIFSLSVMEVSRQGTATSLASASDLSSFSFYQRGSVGEFMTFFSKTVAERTQPGQRQSVQENNYTAHVYNRGGAEQLAAVILTDQEYPVRPAFSLLTKMLDDFIAKVPQTSFSNPAAINFPEINTYLQKYQDPRQADAIMKVQQELDETKIVLHKTIESVLERGEKLNDLVDRSNALSASSKAFYKTAKKPRNGQTTSRPVVAPPDLGHNIEKPWGQCSSLLFDLSTLLAANCHASLSYILMGQVPSELVHRVRDEYFDNNSTTTPPNEDGASLPSRAFNSLRLAREGIDDLPAVWDAIQNAQDVGIDDRKLLLEKALSFMAQTNGSVASKQLDSVVIDLLYKDLPHPPAGYVAIRKDPAIHDEYRDVQYAYRTADGSNYNILMPTLGMARTPYARSVPNINPLPPSFLPDAGLVFDTLLKRKPDGYVEHPGGISSLFFAFADLVIHSLFNTNGKDPSINNASSYLDLSPLYGSSEEEVSSIRRKDGTGRLWNDVFADRRLLFMPPSACALLVLLCRNHNYIAEKILNINENGTYKAPASLDAKAKQAQDEEIFQRSRLVNCGFFMQIILNDYVGAILGLTRDGYAWRLPVREAIRSFDHEVSPRGEGNVVSVEFNLMYRWHSTLSVADTKWVEQKFHELFPGKDLGKLTPSDFGAFYSKLAQLGDVKTWSFGGLKRSESGRFDNASLAKILQDATETRSSAFKARGIPEVFRVVEMMGIEQARKWGTCSLNQFRSFMGLKPYSSFAEWNPDPSVHKTAEALYHNIDNLELYVGMQAEEAKSPGPGAGLCPGYTMSRAILADAVCLTRGDRFMTTEFTPQNLTSWGYEDCQFDMQSSSYGGNGTLTKLLFRTLPEFYPVDSVYAQFPFLVPEEIKANMTKVDPQAVREYSWSRPSLPPLPPQKKHSIASEELYEQRLASITGIHGKPTLRTFDKLLSGYDLRMWRERMSTLTSELIEANTVDAGSAKYIDIVRDVINVAPVRWVAEKTGITRPDCAFECLTDSWSINELHEMFSQIAQYVYINVCAEDEFVVKRKAYHASHRLASAVRGRLQLPDDHTLQGLLKLQSSDHYSDEHIESALIGGVFGVASVFSRAVVLLLDRLLNEPEETIAKFTDDRLLEQYIREKLPDVDDGGFHHGLMTEKFFVEMSGAILSVILKLEDVRRASGKAGEIKSFRDDYHTIPCRKTLYLDAQARLSPWPASLVLQCSSDNMVSAKIESSDITGASLHKSIPWQRHLYAYPFLSLYPLLAYAYYVKYDDWLQSEEWTFLACVTLFSGHALSFLVTRWSTGAKAWITTRNASSLQDADCIRLIPAAHRGVAEIVPIHKKKVSDPKTYTFSYQRDTYILKSESPVVFTPLPYPTSSHPPLSDYHQPKGLRAQEAVDLLALYGKNEFNIPIPSFSALFAEHATAPFFVFQVFCVALWCMDEYWYYSLFTLFMLVVFECTVVWQRLRTLTEFRTMSIAPYPIQCKRDGKWVTVQTDELLPGDVISVVRQQSETNVPADILLVHGTCIVNEAMLSGESTPLLKESIELLEGTEKLDVDSVHRNSVLFSGTKVLQARSGGDTPDGGCFGVVLRTGFGTAQGQLVRTMIFSTERVSANNMESFLFIGFLLIFAIAASIERGLKKSKLLLDCILIITSVVPPELPMELSLAVNASLVALSKFAIYCTEPFRIPSAGRVDVCCFDKTGTITAENLVLEGVAGVDASERMKLVDVKETSRETTLCLAAAHALVRLDDGTIVGDPMEKTTLDALKWQLNKGDSISASDHSAPHHTTLQVRRRFQFSSALKRMSTICSLHNGKHIVAVKGAPETIKGMLASVPDFYDTTFKHYTRRGSRVLALGYREMENMNVEKINKIARDQVENSLTFVGFLVFHCPLKQDAVDTLKMLVDSSHRCIMITGDNPLTAVHVAQDVEIVDRDVLILDAADGAATDGKVTWRTLDESKVIPVDPAEPVDESLLAEYDICMTGAALKQFENRPAWNVLVQHTWVYARVSPSQKEYILTTLKALGYTTLMAGDGTNDVGALKQAHVGVALLDGTPEDLQKIAEHQKMERIKKVYESQLKLSARFNQAPPPVPPAIAHLYPNVVEAQQKAAEELQTARKRNPMEKFDLNAITDKLAEMEDEDEVPKIKLGDASCAAPFTSKLSNVAAIAHIIRQGRCTLVATIQMYKILALNCLITAYSLSVQYLDGIKFGDYQVTINGMLMSVCFLCISRAKPVEKLSRERPLGNIFNLYVLLSVLLQFALHIVSLVYITQLCRTYEDRGVIDLEAKFEPNLLNTAIYLLSLSQQVSTFAINFQGRPFREGIRENSALYWGLVGASAVAFSGATDFMPEMNRWLQVVEMDGPFKLRLTTTMIIDFAGCWVIEVVCKHLFADLKPKKMITMGRDRRERRRKLQSNVNKTL</sequence>
<comment type="caution">
    <text evidence="1">The sequence shown here is derived from an EMBL/GenBank/DDBJ whole genome shotgun (WGS) entry which is preliminary data.</text>
</comment>
<accession>A0ACC1T7S8</accession>
<evidence type="ECO:0000313" key="1">
    <source>
        <dbReference type="EMBL" id="KAJ3554913.1"/>
    </source>
</evidence>
<name>A0ACC1T7S8_9APHY</name>
<dbReference type="EMBL" id="JANHOG010000385">
    <property type="protein sequence ID" value="KAJ3554913.1"/>
    <property type="molecule type" value="Genomic_DNA"/>
</dbReference>
<dbReference type="Proteomes" id="UP001148662">
    <property type="component" value="Unassembled WGS sequence"/>
</dbReference>
<protein>
    <submittedName>
        <fullName evidence="1">Uncharacterized protein</fullName>
    </submittedName>
</protein>